<dbReference type="InterPro" id="IPR002586">
    <property type="entry name" value="CobQ/CobB/MinD/ParA_Nub-bd_dom"/>
</dbReference>
<dbReference type="RefSeq" id="WP_103430450.1">
    <property type="nucleotide sequence ID" value="NZ_PPXF01000023.1"/>
</dbReference>
<dbReference type="Gene3D" id="3.40.50.300">
    <property type="entry name" value="P-loop containing nucleotide triphosphate hydrolases"/>
    <property type="match status" value="1"/>
</dbReference>
<dbReference type="InterPro" id="IPR050625">
    <property type="entry name" value="ParA/MinD_ATPase"/>
</dbReference>
<dbReference type="GO" id="GO:0005524">
    <property type="term" value="F:ATP binding"/>
    <property type="evidence" value="ECO:0007669"/>
    <property type="project" value="TreeGrafter"/>
</dbReference>
<reference evidence="3 4" key="1">
    <citation type="submission" date="2018-01" db="EMBL/GenBank/DDBJ databases">
        <title>Cryobacterium sp. nov., from glaciers in China.</title>
        <authorList>
            <person name="Liu Q."/>
            <person name="Xin Y.-H."/>
        </authorList>
    </citation>
    <scope>NUCLEOTIDE SEQUENCE [LARGE SCALE GENOMIC DNA]</scope>
    <source>
        <strain evidence="3 4">TMB1-8</strain>
    </source>
</reference>
<dbReference type="OrthoDB" id="4640801at2"/>
<feature type="compositionally biased region" description="Acidic residues" evidence="1">
    <location>
        <begin position="37"/>
        <end position="48"/>
    </location>
</feature>
<dbReference type="GO" id="GO:0009898">
    <property type="term" value="C:cytoplasmic side of plasma membrane"/>
    <property type="evidence" value="ECO:0007669"/>
    <property type="project" value="TreeGrafter"/>
</dbReference>
<protein>
    <recommendedName>
        <fullName evidence="2">CobQ/CobB/MinD/ParA nucleotide binding domain-containing protein</fullName>
    </recommendedName>
</protein>
<dbReference type="AlphaFoldDB" id="A0A2S3ZLE8"/>
<feature type="domain" description="CobQ/CobB/MinD/ParA nucleotide binding" evidence="2">
    <location>
        <begin position="148"/>
        <end position="360"/>
    </location>
</feature>
<feature type="region of interest" description="Disordered" evidence="1">
    <location>
        <begin position="1"/>
        <end position="58"/>
    </location>
</feature>
<dbReference type="InterPro" id="IPR027417">
    <property type="entry name" value="P-loop_NTPase"/>
</dbReference>
<dbReference type="PANTHER" id="PTHR43384:SF14">
    <property type="entry name" value="ESX-1 SECRETION-ASSOCIATED PROTEIN ESPI"/>
    <property type="match status" value="1"/>
</dbReference>
<accession>A0A2S3ZLE8</accession>
<dbReference type="GO" id="GO:0005829">
    <property type="term" value="C:cytosol"/>
    <property type="evidence" value="ECO:0007669"/>
    <property type="project" value="TreeGrafter"/>
</dbReference>
<comment type="caution">
    <text evidence="3">The sequence shown here is derived from an EMBL/GenBank/DDBJ whole genome shotgun (WGS) entry which is preliminary data.</text>
</comment>
<dbReference type="Proteomes" id="UP000237104">
    <property type="component" value="Unassembled WGS sequence"/>
</dbReference>
<proteinExistence type="predicted"/>
<dbReference type="EMBL" id="PPXF01000023">
    <property type="protein sequence ID" value="POH69157.1"/>
    <property type="molecule type" value="Genomic_DNA"/>
</dbReference>
<sequence>MTDTSRGTEGDVFGGAARASQYIEEDTLQRPPQPEAAGDEPGEPETLEADTSPDSPLVSVPSWSSFASVAELPLPADSTSVLFGGAAAALTATDSGKATTGFRGAMARMGFPVKPGPEEVEARRVESVRLAAETVVRQATWTRAVSVLVNNPKGGTGKTPTAVILAGVLASIRGGSTAVLEVSDDPGALGYRAEGNPKLGLGELVRDIDQVKTAGRLHGYTAPQTSFADVIASTGRRERLTGDAVVSVCKVIDEFYGIRVMDSGNVTTSSAFQGAVSVADVLVIPVMNAGDSVLEAIQLLEELRAAGGQPKRLADTAIAIRLTDGRPENQAVTDEVARLLHEAGVTSLHEVPYDAHIAERQQITLSKLAPATRDAFAAAAAAVVTSLKNSVSTEH</sequence>
<evidence type="ECO:0000313" key="3">
    <source>
        <dbReference type="EMBL" id="POH69157.1"/>
    </source>
</evidence>
<evidence type="ECO:0000259" key="2">
    <source>
        <dbReference type="Pfam" id="PF01656"/>
    </source>
</evidence>
<evidence type="ECO:0000256" key="1">
    <source>
        <dbReference type="SAM" id="MobiDB-lite"/>
    </source>
</evidence>
<evidence type="ECO:0000313" key="4">
    <source>
        <dbReference type="Proteomes" id="UP000237104"/>
    </source>
</evidence>
<dbReference type="GO" id="GO:0016887">
    <property type="term" value="F:ATP hydrolysis activity"/>
    <property type="evidence" value="ECO:0007669"/>
    <property type="project" value="TreeGrafter"/>
</dbReference>
<dbReference type="PANTHER" id="PTHR43384">
    <property type="entry name" value="SEPTUM SITE-DETERMINING PROTEIN MIND HOMOLOG, CHLOROPLASTIC-RELATED"/>
    <property type="match status" value="1"/>
</dbReference>
<organism evidence="3 4">
    <name type="scientific">Cryobacterium zongtaii</name>
    <dbReference type="NCBI Taxonomy" id="1259217"/>
    <lineage>
        <taxon>Bacteria</taxon>
        <taxon>Bacillati</taxon>
        <taxon>Actinomycetota</taxon>
        <taxon>Actinomycetes</taxon>
        <taxon>Micrococcales</taxon>
        <taxon>Microbacteriaceae</taxon>
        <taxon>Cryobacterium</taxon>
    </lineage>
</organism>
<gene>
    <name evidence="3" type="ORF">C3B59_05830</name>
</gene>
<dbReference type="GO" id="GO:0051782">
    <property type="term" value="P:negative regulation of cell division"/>
    <property type="evidence" value="ECO:0007669"/>
    <property type="project" value="TreeGrafter"/>
</dbReference>
<name>A0A2S3ZLE8_9MICO</name>
<dbReference type="SUPFAM" id="SSF52540">
    <property type="entry name" value="P-loop containing nucleoside triphosphate hydrolases"/>
    <property type="match status" value="1"/>
</dbReference>
<dbReference type="Pfam" id="PF01656">
    <property type="entry name" value="CbiA"/>
    <property type="match status" value="1"/>
</dbReference>